<evidence type="ECO:0000313" key="1">
    <source>
        <dbReference type="EMBL" id="RAI78604.1"/>
    </source>
</evidence>
<evidence type="ECO:0000313" key="2">
    <source>
        <dbReference type="Proteomes" id="UP000249016"/>
    </source>
</evidence>
<evidence type="ECO:0008006" key="3">
    <source>
        <dbReference type="Google" id="ProtNLM"/>
    </source>
</evidence>
<reference evidence="1 2" key="1">
    <citation type="submission" date="2018-06" db="EMBL/GenBank/DDBJ databases">
        <title>Spirosoma sp. HMF3257 Genome sequencing and assembly.</title>
        <authorList>
            <person name="Kang H."/>
            <person name="Cha I."/>
            <person name="Kim H."/>
            <person name="Kang J."/>
            <person name="Joh K."/>
        </authorList>
    </citation>
    <scope>NUCLEOTIDE SEQUENCE [LARGE SCALE GENOMIC DNA]</scope>
    <source>
        <strain evidence="1 2">HMF3257</strain>
    </source>
</reference>
<protein>
    <recommendedName>
        <fullName evidence="3">Outer membrane beta-barrel protein</fullName>
    </recommendedName>
</protein>
<comment type="caution">
    <text evidence="1">The sequence shown here is derived from an EMBL/GenBank/DDBJ whole genome shotgun (WGS) entry which is preliminary data.</text>
</comment>
<dbReference type="EMBL" id="QLII01000001">
    <property type="protein sequence ID" value="RAI78604.1"/>
    <property type="molecule type" value="Genomic_DNA"/>
</dbReference>
<name>A0A327NXI9_9BACT</name>
<dbReference type="AlphaFoldDB" id="A0A327NXI9"/>
<keyword evidence="2" id="KW-1185">Reference proteome</keyword>
<dbReference type="SUPFAM" id="SSF56925">
    <property type="entry name" value="OMPA-like"/>
    <property type="match status" value="1"/>
</dbReference>
<gene>
    <name evidence="1" type="ORF">HMF3257_25380</name>
</gene>
<dbReference type="Proteomes" id="UP000249016">
    <property type="component" value="Unassembled WGS sequence"/>
</dbReference>
<dbReference type="InterPro" id="IPR011250">
    <property type="entry name" value="OMP/PagP_B-barrel"/>
</dbReference>
<accession>A0A327NXI9</accession>
<proteinExistence type="predicted"/>
<sequence>MELQAQRSVIWSEKPGTWLLNGGLGTTRYTGDLSEFGNIAHLQLGTGFNLAATYRISQQLSYRAEIQLYYIYAQQKYTRNYYNNLSFRSLNPDIWAGIQADFWPINDRYRATIPYALLGAGMTYMRPKADYKGKSYGLSILQTEGVAYNQLAGIIRYGFGLPLLANERFRFNLEGTYTHVLSDYLDDVSSVYPDRSNMSPLAAALSDRRAELGTTPNHPGAQRGNTGKNDGYFMVSGRLIFVIITPGQRSYRRQIGR</sequence>
<organism evidence="1 2">
    <name type="scientific">Spirosoma telluris</name>
    <dbReference type="NCBI Taxonomy" id="2183553"/>
    <lineage>
        <taxon>Bacteria</taxon>
        <taxon>Pseudomonadati</taxon>
        <taxon>Bacteroidota</taxon>
        <taxon>Cytophagia</taxon>
        <taxon>Cytophagales</taxon>
        <taxon>Cytophagaceae</taxon>
        <taxon>Spirosoma</taxon>
    </lineage>
</organism>